<organism evidence="2 3">
    <name type="scientific">Roseiflexus castenholzii (strain DSM 13941 / HLO8)</name>
    <dbReference type="NCBI Taxonomy" id="383372"/>
    <lineage>
        <taxon>Bacteria</taxon>
        <taxon>Bacillati</taxon>
        <taxon>Chloroflexota</taxon>
        <taxon>Chloroflexia</taxon>
        <taxon>Chloroflexales</taxon>
        <taxon>Roseiflexineae</taxon>
        <taxon>Roseiflexaceae</taxon>
        <taxon>Roseiflexus</taxon>
    </lineage>
</organism>
<evidence type="ECO:0000313" key="3">
    <source>
        <dbReference type="Proteomes" id="UP000000263"/>
    </source>
</evidence>
<dbReference type="RefSeq" id="WP_012121686.1">
    <property type="nucleotide sequence ID" value="NC_009767.1"/>
</dbReference>
<reference evidence="2 3" key="1">
    <citation type="submission" date="2007-08" db="EMBL/GenBank/DDBJ databases">
        <title>Complete sequence of Roseiflexus castenholzii DSM 13941.</title>
        <authorList>
            <consortium name="US DOE Joint Genome Institute"/>
            <person name="Copeland A."/>
            <person name="Lucas S."/>
            <person name="Lapidus A."/>
            <person name="Barry K."/>
            <person name="Glavina del Rio T."/>
            <person name="Dalin E."/>
            <person name="Tice H."/>
            <person name="Pitluck S."/>
            <person name="Thompson L.S."/>
            <person name="Brettin T."/>
            <person name="Bruce D."/>
            <person name="Detter J.C."/>
            <person name="Han C."/>
            <person name="Tapia R."/>
            <person name="Schmutz J."/>
            <person name="Larimer F."/>
            <person name="Land M."/>
            <person name="Hauser L."/>
            <person name="Kyrpides N."/>
            <person name="Mikhailova N."/>
            <person name="Bryant D.A."/>
            <person name="Hanada S."/>
            <person name="Tsukatani Y."/>
            <person name="Richardson P."/>
        </authorList>
    </citation>
    <scope>NUCLEOTIDE SEQUENCE [LARGE SCALE GENOMIC DNA]</scope>
    <source>
        <strain evidence="3">DSM 13941 / HLO8</strain>
    </source>
</reference>
<dbReference type="Proteomes" id="UP000000263">
    <property type="component" value="Chromosome"/>
</dbReference>
<dbReference type="KEGG" id="rca:Rcas_3208"/>
<protein>
    <recommendedName>
        <fullName evidence="1">CHAT domain-containing protein</fullName>
    </recommendedName>
</protein>
<dbReference type="EMBL" id="CP000804">
    <property type="protein sequence ID" value="ABU59262.1"/>
    <property type="molecule type" value="Genomic_DNA"/>
</dbReference>
<feature type="domain" description="CHAT" evidence="1">
    <location>
        <begin position="64"/>
        <end position="324"/>
    </location>
</feature>
<dbReference type="eggNOG" id="COG4995">
    <property type="taxonomic scope" value="Bacteria"/>
</dbReference>
<gene>
    <name evidence="2" type="ordered locus">Rcas_3208</name>
</gene>
<dbReference type="HOGENOM" id="CLU_399484_0_0_0"/>
<proteinExistence type="predicted"/>
<dbReference type="Pfam" id="PF12770">
    <property type="entry name" value="CHAT"/>
    <property type="match status" value="1"/>
</dbReference>
<evidence type="ECO:0000313" key="2">
    <source>
        <dbReference type="EMBL" id="ABU59262.1"/>
    </source>
</evidence>
<sequence length="689" mass="75990">MKSYADLEIVVTPAESGRFLLKARGPRGEEGDGELRLPDAEPQIQALLARLRALDLDEAALVMLGRALFDALFTGAVRDVYVRCRGALASDEGLRLRLNIPPSAAAVATLPWEFLYDPDRGPLALLDVPVVRHLPQPNRIPPLTAPLPLRVLLTAAQTPPPTAVERELAAVQTALERFGNQVSATVEPHLTAATLQNRLREGYHIWHFVGHGGFAADGATACLLFEDELGDPEPISALQLGIMLDRSNLRLVVLDACSTGQLTLDPMRSMAPALVRAQVPAVIAMQFQAPEEATRAFAGAFYRALADAFPIDFCVTEGRRAVMNIAGLGRADWGIPVIYTRTEDGRLFDPPAAHTPSTVAEVTARSVGTGIQALENLIEAGSDVREAVIAFRADFQAAARQIDILADYKDVHDQLHSLQFHCYSPIVIDMRRLPDDDLAWESIANYEVTLQSILRDLEQVAERNRLPMSELSWVADVRIAQADVTQAIETNDLKLLRKAVRLLNRVLTTQPSLINARLNTAARSLRLTSLVEGMSAVLNWLRTAGYDATRISQIELGVAGLTTLSASLATLVDEHDRWQIVDLDLRRIEQLIDQDITELELSWPDVRERVAPLYLESAESWGAALKNDADKVTEALGAADPTKARQFFRRFRRQAGERFFRVDIELKRVCDELRKVGEPLTSVLKVLTP</sequence>
<dbReference type="STRING" id="383372.Rcas_3208"/>
<accession>A7NNW8</accession>
<name>A7NNW8_ROSCS</name>
<dbReference type="AlphaFoldDB" id="A7NNW8"/>
<evidence type="ECO:0000259" key="1">
    <source>
        <dbReference type="Pfam" id="PF12770"/>
    </source>
</evidence>
<dbReference type="InterPro" id="IPR024983">
    <property type="entry name" value="CHAT_dom"/>
</dbReference>
<keyword evidence="3" id="KW-1185">Reference proteome</keyword>